<accession>A0A6M2BNJ9</accession>
<organism evidence="10 11">
    <name type="scientific">Solimonas terrae</name>
    <dbReference type="NCBI Taxonomy" id="1396819"/>
    <lineage>
        <taxon>Bacteria</taxon>
        <taxon>Pseudomonadati</taxon>
        <taxon>Pseudomonadota</taxon>
        <taxon>Gammaproteobacteria</taxon>
        <taxon>Nevskiales</taxon>
        <taxon>Nevskiaceae</taxon>
        <taxon>Solimonas</taxon>
    </lineage>
</organism>
<dbReference type="GO" id="GO:0022627">
    <property type="term" value="C:cytosolic small ribosomal subunit"/>
    <property type="evidence" value="ECO:0007669"/>
    <property type="project" value="TreeGrafter"/>
</dbReference>
<evidence type="ECO:0000256" key="9">
    <source>
        <dbReference type="SAM" id="MobiDB-lite"/>
    </source>
</evidence>
<evidence type="ECO:0000313" key="11">
    <source>
        <dbReference type="Proteomes" id="UP000472676"/>
    </source>
</evidence>
<protein>
    <recommendedName>
        <fullName evidence="7 8">Small ribosomal subunit protein bS6</fullName>
    </recommendedName>
</protein>
<evidence type="ECO:0000256" key="2">
    <source>
        <dbReference type="ARBA" id="ARBA00022730"/>
    </source>
</evidence>
<dbReference type="InterPro" id="IPR020815">
    <property type="entry name" value="Ribosomal_bS6_CS"/>
</dbReference>
<dbReference type="GO" id="GO:0003735">
    <property type="term" value="F:structural constituent of ribosome"/>
    <property type="evidence" value="ECO:0007669"/>
    <property type="project" value="InterPro"/>
</dbReference>
<keyword evidence="3 8" id="KW-0694">RNA-binding</keyword>
<dbReference type="NCBIfam" id="TIGR00166">
    <property type="entry name" value="S6"/>
    <property type="match status" value="1"/>
</dbReference>
<proteinExistence type="inferred from homology"/>
<keyword evidence="5 8" id="KW-0687">Ribonucleoprotein</keyword>
<feature type="compositionally biased region" description="Basic and acidic residues" evidence="9">
    <location>
        <begin position="105"/>
        <end position="121"/>
    </location>
</feature>
<dbReference type="Proteomes" id="UP000472676">
    <property type="component" value="Unassembled WGS sequence"/>
</dbReference>
<name>A0A6M2BNJ9_9GAMM</name>
<gene>
    <name evidence="8 10" type="primary">rpsF</name>
    <name evidence="10" type="ORF">G7Y85_03335</name>
</gene>
<evidence type="ECO:0000256" key="3">
    <source>
        <dbReference type="ARBA" id="ARBA00022884"/>
    </source>
</evidence>
<dbReference type="EMBL" id="JAAMOW010000001">
    <property type="protein sequence ID" value="NGY03785.1"/>
    <property type="molecule type" value="Genomic_DNA"/>
</dbReference>
<dbReference type="CDD" id="cd00473">
    <property type="entry name" value="bS6"/>
    <property type="match status" value="1"/>
</dbReference>
<dbReference type="SUPFAM" id="SSF54995">
    <property type="entry name" value="Ribosomal protein S6"/>
    <property type="match status" value="1"/>
</dbReference>
<evidence type="ECO:0000256" key="6">
    <source>
        <dbReference type="ARBA" id="ARBA00035104"/>
    </source>
</evidence>
<evidence type="ECO:0000256" key="8">
    <source>
        <dbReference type="HAMAP-Rule" id="MF_00360"/>
    </source>
</evidence>
<dbReference type="PANTHER" id="PTHR21011:SF1">
    <property type="entry name" value="SMALL RIBOSOMAL SUBUNIT PROTEIN BS6M"/>
    <property type="match status" value="1"/>
</dbReference>
<dbReference type="Gene3D" id="3.30.70.60">
    <property type="match status" value="1"/>
</dbReference>
<reference evidence="10 11" key="1">
    <citation type="journal article" date="2014" name="Int. J. Syst. Evol. Microbiol.">
        <title>Solimonas terrae sp. nov., isolated from soil.</title>
        <authorList>
            <person name="Kim S.J."/>
            <person name="Moon J.Y."/>
            <person name="Weon H.Y."/>
            <person name="Ahn J.H."/>
            <person name="Chen W.M."/>
            <person name="Kwon S.W."/>
        </authorList>
    </citation>
    <scope>NUCLEOTIDE SEQUENCE [LARGE SCALE GENOMIC DNA]</scope>
    <source>
        <strain evidence="10 11">KIS83-12</strain>
    </source>
</reference>
<dbReference type="Pfam" id="PF01250">
    <property type="entry name" value="Ribosomal_S6"/>
    <property type="match status" value="1"/>
</dbReference>
<evidence type="ECO:0000256" key="7">
    <source>
        <dbReference type="ARBA" id="ARBA00035294"/>
    </source>
</evidence>
<evidence type="ECO:0000256" key="5">
    <source>
        <dbReference type="ARBA" id="ARBA00023274"/>
    </source>
</evidence>
<dbReference type="InterPro" id="IPR014717">
    <property type="entry name" value="Transl_elong_EF1B/ribsomal_bS6"/>
</dbReference>
<dbReference type="InterPro" id="IPR035980">
    <property type="entry name" value="Ribosomal_bS6_sf"/>
</dbReference>
<dbReference type="InterPro" id="IPR000529">
    <property type="entry name" value="Ribosomal_bS6"/>
</dbReference>
<feature type="region of interest" description="Disordered" evidence="9">
    <location>
        <begin position="97"/>
        <end position="141"/>
    </location>
</feature>
<dbReference type="GO" id="GO:0006412">
    <property type="term" value="P:translation"/>
    <property type="evidence" value="ECO:0007669"/>
    <property type="project" value="UniProtKB-UniRule"/>
</dbReference>
<dbReference type="PROSITE" id="PS01048">
    <property type="entry name" value="RIBOSOMAL_S6"/>
    <property type="match status" value="1"/>
</dbReference>
<dbReference type="AlphaFoldDB" id="A0A6M2BNJ9"/>
<dbReference type="GO" id="GO:0070181">
    <property type="term" value="F:small ribosomal subunit rRNA binding"/>
    <property type="evidence" value="ECO:0007669"/>
    <property type="project" value="TreeGrafter"/>
</dbReference>
<comment type="caution">
    <text evidence="10">The sequence shown here is derived from an EMBL/GenBank/DDBJ whole genome shotgun (WGS) entry which is preliminary data.</text>
</comment>
<keyword evidence="2 8" id="KW-0699">rRNA-binding</keyword>
<evidence type="ECO:0000256" key="4">
    <source>
        <dbReference type="ARBA" id="ARBA00022980"/>
    </source>
</evidence>
<comment type="similarity">
    <text evidence="1 8">Belongs to the bacterial ribosomal protein bS6 family.</text>
</comment>
<evidence type="ECO:0000256" key="1">
    <source>
        <dbReference type="ARBA" id="ARBA00009512"/>
    </source>
</evidence>
<keyword evidence="4 8" id="KW-0689">Ribosomal protein</keyword>
<evidence type="ECO:0000313" key="10">
    <source>
        <dbReference type="EMBL" id="NGY03785.1"/>
    </source>
</evidence>
<sequence length="141" mass="15959">MRHYEVVVMVHPDQSEQVPAMTERYRNMIQAGGGTVHRLEDWGRRQLAYPIAKAHKAHYVLMNIEINDETLAELENAFKFNDAVIRKLVIRTETAVSEQSPLFKVPDEEKKPGEYRSRGNDSEGADDASSDTEDANAEEGV</sequence>
<keyword evidence="11" id="KW-1185">Reference proteome</keyword>
<dbReference type="RefSeq" id="WP_166251602.1">
    <property type="nucleotide sequence ID" value="NZ_JAAMOW010000001.1"/>
</dbReference>
<dbReference type="HAMAP" id="MF_00360">
    <property type="entry name" value="Ribosomal_bS6"/>
    <property type="match status" value="1"/>
</dbReference>
<dbReference type="InterPro" id="IPR020814">
    <property type="entry name" value="Ribosomal_S6_plastid/chlpt"/>
</dbReference>
<comment type="function">
    <text evidence="6 8">Binds together with bS18 to 16S ribosomal RNA.</text>
</comment>
<dbReference type="PANTHER" id="PTHR21011">
    <property type="entry name" value="MITOCHONDRIAL 28S RIBOSOMAL PROTEIN S6"/>
    <property type="match status" value="1"/>
</dbReference>
<feature type="compositionally biased region" description="Acidic residues" evidence="9">
    <location>
        <begin position="123"/>
        <end position="141"/>
    </location>
</feature>